<dbReference type="PANTHER" id="PTHR23306">
    <property type="entry name" value="TUMOR SUSCEPTIBILITY GENE 101 PROTEIN-RELATED"/>
    <property type="match status" value="1"/>
</dbReference>
<dbReference type="GO" id="GO:0043130">
    <property type="term" value="F:ubiquitin binding"/>
    <property type="evidence" value="ECO:0007669"/>
    <property type="project" value="TreeGrafter"/>
</dbReference>
<name>A0A9N9FFE6_9GLOM</name>
<evidence type="ECO:0000256" key="8">
    <source>
        <dbReference type="SAM" id="MobiDB-lite"/>
    </source>
</evidence>
<dbReference type="EMBL" id="CAJVPQ010001103">
    <property type="protein sequence ID" value="CAG8532042.1"/>
    <property type="molecule type" value="Genomic_DNA"/>
</dbReference>
<dbReference type="AlphaFoldDB" id="A0A9N9FFE6"/>
<accession>A0A9N9FFE6</accession>
<dbReference type="Gene3D" id="6.10.140.820">
    <property type="match status" value="1"/>
</dbReference>
<dbReference type="GO" id="GO:0043162">
    <property type="term" value="P:ubiquitin-dependent protein catabolic process via the multivesicular body sorting pathway"/>
    <property type="evidence" value="ECO:0007669"/>
    <property type="project" value="UniProtKB-ARBA"/>
</dbReference>
<dbReference type="SUPFAM" id="SSF140111">
    <property type="entry name" value="Endosomal sorting complex assembly domain"/>
    <property type="match status" value="1"/>
</dbReference>
<dbReference type="OrthoDB" id="306304at2759"/>
<sequence>MSQQTLEQSEALVFNNMVLYPMNPDLNNTRLWLRNALANASYVHSDRVFRDVDDTLAIFRALMLKTEKYTMILGYLEVKEVISSNIIKAYDDGKVQVLLCLHGTIPITYRSTPYNIPVAFWIPTEYPMVPPIAFVVPTPSMLVRKSQFVDVSGRCSHHYLDNWKSSHSEESNLKTLCSLLQHIFAQSPPPLNGGQNPLSSPVLRAYSSQSPTPPPLPPPPYQPSSNIGVNRPRSHSSNIPPVMLNSRYASQKPNHGPPLLPSRGSSHPPTSVESQLTVPSILDTPAPPIVTPPPTTQNPELVQLQSSVYDKVKQKCEEYVEKSSPEFHRIMSFGEHLNQSQEIIKDERRQLVDKETKIKEKTEFLKGKIAEVDKLIEQAKNMPEVSVDDFLCGTTIVYNQLFDLVAEDNAIEDATYYLGKALNSGKIDLSSYMKNIRSLGREQFMRRALIQKIRRQAGLNKSNTP</sequence>
<keyword evidence="3 7" id="KW-0813">Transport</keyword>
<evidence type="ECO:0000256" key="6">
    <source>
        <dbReference type="ARBA" id="ARBA00023054"/>
    </source>
</evidence>
<feature type="compositionally biased region" description="Polar residues" evidence="8">
    <location>
        <begin position="263"/>
        <end position="275"/>
    </location>
</feature>
<dbReference type="Gene3D" id="3.10.110.10">
    <property type="entry name" value="Ubiquitin Conjugating Enzyme"/>
    <property type="match status" value="1"/>
</dbReference>
<evidence type="ECO:0000256" key="2">
    <source>
        <dbReference type="ARBA" id="ARBA00009594"/>
    </source>
</evidence>
<gene>
    <name evidence="11" type="ORF">FCALED_LOCUS5222</name>
</gene>
<proteinExistence type="inferred from homology"/>
<dbReference type="Pfam" id="PF05743">
    <property type="entry name" value="UEV"/>
    <property type="match status" value="1"/>
</dbReference>
<comment type="caution">
    <text evidence="11">The sequence shown here is derived from an EMBL/GenBank/DDBJ whole genome shotgun (WGS) entry which is preliminary data.</text>
</comment>
<dbReference type="PANTHER" id="PTHR23306:SF3">
    <property type="entry name" value="TUMOR SUPPRESSOR PROTEIN 101"/>
    <property type="match status" value="1"/>
</dbReference>
<dbReference type="InterPro" id="IPR016135">
    <property type="entry name" value="UBQ-conjugating_enzyme/RWD"/>
</dbReference>
<evidence type="ECO:0000313" key="12">
    <source>
        <dbReference type="Proteomes" id="UP000789570"/>
    </source>
</evidence>
<evidence type="ECO:0000256" key="7">
    <source>
        <dbReference type="PROSITE-ProRule" id="PRU00644"/>
    </source>
</evidence>
<evidence type="ECO:0000256" key="4">
    <source>
        <dbReference type="ARBA" id="ARBA00022753"/>
    </source>
</evidence>
<comment type="similarity">
    <text evidence="2">Belongs to the ubiquitin-conjugating enzyme family. UEV subfamily.</text>
</comment>
<feature type="domain" description="UEV" evidence="10">
    <location>
        <begin position="29"/>
        <end position="195"/>
    </location>
</feature>
<dbReference type="SUPFAM" id="SSF54495">
    <property type="entry name" value="UBC-like"/>
    <property type="match status" value="1"/>
</dbReference>
<dbReference type="PROSITE" id="PS51312">
    <property type="entry name" value="SB"/>
    <property type="match status" value="1"/>
</dbReference>
<evidence type="ECO:0000256" key="5">
    <source>
        <dbReference type="ARBA" id="ARBA00022927"/>
    </source>
</evidence>
<dbReference type="GO" id="GO:0072666">
    <property type="term" value="P:establishment of protein localization to vacuole"/>
    <property type="evidence" value="ECO:0007669"/>
    <property type="project" value="UniProtKB-ARBA"/>
</dbReference>
<dbReference type="InterPro" id="IPR008883">
    <property type="entry name" value="UEV_N"/>
</dbReference>
<dbReference type="InterPro" id="IPR052070">
    <property type="entry name" value="ESCRT-I_UEV_domain"/>
</dbReference>
<dbReference type="GO" id="GO:0015031">
    <property type="term" value="P:protein transport"/>
    <property type="evidence" value="ECO:0007669"/>
    <property type="project" value="UniProtKB-UniRule"/>
</dbReference>
<evidence type="ECO:0000256" key="3">
    <source>
        <dbReference type="ARBA" id="ARBA00022448"/>
    </source>
</evidence>
<feature type="domain" description="SB" evidence="9">
    <location>
        <begin position="395"/>
        <end position="463"/>
    </location>
</feature>
<keyword evidence="12" id="KW-1185">Reference proteome</keyword>
<keyword evidence="6" id="KW-0175">Coiled coil</keyword>
<evidence type="ECO:0000256" key="1">
    <source>
        <dbReference type="ARBA" id="ARBA00004177"/>
    </source>
</evidence>
<keyword evidence="4" id="KW-0967">Endosome</keyword>
<dbReference type="Gene3D" id="6.10.250.370">
    <property type="match status" value="1"/>
</dbReference>
<dbReference type="InterPro" id="IPR037202">
    <property type="entry name" value="ESCRT_assembly_dom"/>
</dbReference>
<evidence type="ECO:0000259" key="9">
    <source>
        <dbReference type="PROSITE" id="PS51312"/>
    </source>
</evidence>
<dbReference type="Proteomes" id="UP000789570">
    <property type="component" value="Unassembled WGS sequence"/>
</dbReference>
<dbReference type="PROSITE" id="PS51322">
    <property type="entry name" value="UEV"/>
    <property type="match status" value="1"/>
</dbReference>
<organism evidence="11 12">
    <name type="scientific">Funneliformis caledonium</name>
    <dbReference type="NCBI Taxonomy" id="1117310"/>
    <lineage>
        <taxon>Eukaryota</taxon>
        <taxon>Fungi</taxon>
        <taxon>Fungi incertae sedis</taxon>
        <taxon>Mucoromycota</taxon>
        <taxon>Glomeromycotina</taxon>
        <taxon>Glomeromycetes</taxon>
        <taxon>Glomerales</taxon>
        <taxon>Glomeraceae</taxon>
        <taxon>Funneliformis</taxon>
    </lineage>
</organism>
<dbReference type="GO" id="GO:0000813">
    <property type="term" value="C:ESCRT I complex"/>
    <property type="evidence" value="ECO:0007669"/>
    <property type="project" value="TreeGrafter"/>
</dbReference>
<feature type="region of interest" description="Disordered" evidence="8">
    <location>
        <begin position="188"/>
        <end position="275"/>
    </location>
</feature>
<dbReference type="Pfam" id="PF09454">
    <property type="entry name" value="Vps23_core"/>
    <property type="match status" value="1"/>
</dbReference>
<keyword evidence="5 7" id="KW-0653">Protein transport</keyword>
<evidence type="ECO:0000313" key="11">
    <source>
        <dbReference type="EMBL" id="CAG8532042.1"/>
    </source>
</evidence>
<dbReference type="InterPro" id="IPR017916">
    <property type="entry name" value="SB_dom"/>
</dbReference>
<protein>
    <submittedName>
        <fullName evidence="11">14191_t:CDS:1</fullName>
    </submittedName>
</protein>
<evidence type="ECO:0000259" key="10">
    <source>
        <dbReference type="PROSITE" id="PS51322"/>
    </source>
</evidence>
<feature type="compositionally biased region" description="Pro residues" evidence="8">
    <location>
        <begin position="211"/>
        <end position="222"/>
    </location>
</feature>
<comment type="subcellular location">
    <subcellularLocation>
        <location evidence="1">Endosome</location>
    </subcellularLocation>
</comment>
<dbReference type="CDD" id="cd11685">
    <property type="entry name" value="UEV_TSG101-like"/>
    <property type="match status" value="1"/>
</dbReference>
<reference evidence="11" key="1">
    <citation type="submission" date="2021-06" db="EMBL/GenBank/DDBJ databases">
        <authorList>
            <person name="Kallberg Y."/>
            <person name="Tangrot J."/>
            <person name="Rosling A."/>
        </authorList>
    </citation>
    <scope>NUCLEOTIDE SEQUENCE</scope>
    <source>
        <strain evidence="11">UK204</strain>
    </source>
</reference>